<evidence type="ECO:0000313" key="1">
    <source>
        <dbReference type="EMBL" id="KAI0089383.1"/>
    </source>
</evidence>
<dbReference type="EMBL" id="MU274910">
    <property type="protein sequence ID" value="KAI0089383.1"/>
    <property type="molecule type" value="Genomic_DNA"/>
</dbReference>
<proteinExistence type="predicted"/>
<keyword evidence="2" id="KW-1185">Reference proteome</keyword>
<protein>
    <submittedName>
        <fullName evidence="1">Uncharacterized protein</fullName>
    </submittedName>
</protein>
<gene>
    <name evidence="1" type="ORF">BDY19DRAFT_992994</name>
</gene>
<accession>A0ACB8U4V8</accession>
<organism evidence="1 2">
    <name type="scientific">Irpex rosettiformis</name>
    <dbReference type="NCBI Taxonomy" id="378272"/>
    <lineage>
        <taxon>Eukaryota</taxon>
        <taxon>Fungi</taxon>
        <taxon>Dikarya</taxon>
        <taxon>Basidiomycota</taxon>
        <taxon>Agaricomycotina</taxon>
        <taxon>Agaricomycetes</taxon>
        <taxon>Polyporales</taxon>
        <taxon>Irpicaceae</taxon>
        <taxon>Irpex</taxon>
    </lineage>
</organism>
<evidence type="ECO:0000313" key="2">
    <source>
        <dbReference type="Proteomes" id="UP001055072"/>
    </source>
</evidence>
<dbReference type="Proteomes" id="UP001055072">
    <property type="component" value="Unassembled WGS sequence"/>
</dbReference>
<name>A0ACB8U4V8_9APHY</name>
<reference evidence="1" key="1">
    <citation type="journal article" date="2021" name="Environ. Microbiol.">
        <title>Gene family expansions and transcriptome signatures uncover fungal adaptations to wood decay.</title>
        <authorList>
            <person name="Hage H."/>
            <person name="Miyauchi S."/>
            <person name="Viragh M."/>
            <person name="Drula E."/>
            <person name="Min B."/>
            <person name="Chaduli D."/>
            <person name="Navarro D."/>
            <person name="Favel A."/>
            <person name="Norest M."/>
            <person name="Lesage-Meessen L."/>
            <person name="Balint B."/>
            <person name="Merenyi Z."/>
            <person name="de Eugenio L."/>
            <person name="Morin E."/>
            <person name="Martinez A.T."/>
            <person name="Baldrian P."/>
            <person name="Stursova M."/>
            <person name="Martinez M.J."/>
            <person name="Novotny C."/>
            <person name="Magnuson J.K."/>
            <person name="Spatafora J.W."/>
            <person name="Maurice S."/>
            <person name="Pangilinan J."/>
            <person name="Andreopoulos W."/>
            <person name="LaButti K."/>
            <person name="Hundley H."/>
            <person name="Na H."/>
            <person name="Kuo A."/>
            <person name="Barry K."/>
            <person name="Lipzen A."/>
            <person name="Henrissat B."/>
            <person name="Riley R."/>
            <person name="Ahrendt S."/>
            <person name="Nagy L.G."/>
            <person name="Grigoriev I.V."/>
            <person name="Martin F."/>
            <person name="Rosso M.N."/>
        </authorList>
    </citation>
    <scope>NUCLEOTIDE SEQUENCE</scope>
    <source>
        <strain evidence="1">CBS 384.51</strain>
    </source>
</reference>
<sequence length="360" mass="37020">MRSSAVVALAILVASSPAFAAPTGPSYPAKGPSSPIKNEAIDAQHRKLADVIAREVDTDDQSGAAVNWGKALNIAGGAAGLLSSLTPGHDKQQQQKREEILELLSRQDNSDDSGAANLGKIFNIVSGVGGAAGLVGSLAGNHDQPQQKRTEDIFELIARQDGADTSGAVNWGKILNVAGGVGSAAGLLGSLIPGHDQKQQKRAEALVELMARQDGDASSGAAANWGKVADVGSKVISGLGTAAGLGGTGVGIWDKMHEGQKREDLIEFLTREVPFDTISARAPPSKVGAAFDKGSQIIGGFGGLASLGSALVDHFHKDTGKREELIELLARQNADGGAGDLNVSDILHKVTSLLGVKRQE</sequence>
<comment type="caution">
    <text evidence="1">The sequence shown here is derived from an EMBL/GenBank/DDBJ whole genome shotgun (WGS) entry which is preliminary data.</text>
</comment>